<evidence type="ECO:0000256" key="1">
    <source>
        <dbReference type="ARBA" id="ARBA00010541"/>
    </source>
</evidence>
<comment type="similarity">
    <text evidence="1">Belongs to the peptidase S1C family.</text>
</comment>
<dbReference type="SUPFAM" id="SSF50494">
    <property type="entry name" value="Trypsin-like serine proteases"/>
    <property type="match status" value="1"/>
</dbReference>
<keyword evidence="2" id="KW-0645">Protease</keyword>
<accession>A0A7V9AC53</accession>
<feature type="compositionally biased region" description="Pro residues" evidence="4">
    <location>
        <begin position="516"/>
        <end position="539"/>
    </location>
</feature>
<dbReference type="GO" id="GO:0006508">
    <property type="term" value="P:proteolysis"/>
    <property type="evidence" value="ECO:0007669"/>
    <property type="project" value="UniProtKB-KW"/>
</dbReference>
<evidence type="ECO:0000256" key="3">
    <source>
        <dbReference type="ARBA" id="ARBA00022801"/>
    </source>
</evidence>
<keyword evidence="8" id="KW-1185">Reference proteome</keyword>
<evidence type="ECO:0000259" key="6">
    <source>
        <dbReference type="PROSITE" id="PS50106"/>
    </source>
</evidence>
<feature type="domain" description="PDZ" evidence="6">
    <location>
        <begin position="350"/>
        <end position="441"/>
    </location>
</feature>
<protein>
    <submittedName>
        <fullName evidence="7">PDZ domain-containing protein</fullName>
    </submittedName>
</protein>
<dbReference type="SUPFAM" id="SSF53474">
    <property type="entry name" value="alpha/beta-Hydrolases"/>
    <property type="match status" value="1"/>
</dbReference>
<dbReference type="InterPro" id="IPR043504">
    <property type="entry name" value="Peptidase_S1_PA_chymotrypsin"/>
</dbReference>
<dbReference type="SUPFAM" id="SSF50156">
    <property type="entry name" value="PDZ domain-like"/>
    <property type="match status" value="2"/>
</dbReference>
<sequence>MMTMTRHTLWLTVLIGMSGLAAPAARGQTPGNSTDVNEATERALKAAAARVAPCVVKIDTVGGTEVIPGGGKKGPPGKGGIIRKGTGPTTGLIVSPDGYIITSSFNFAHKPTDIYVTIPGKSTPFVAKVVAHDHSRMLVLLKVNATDLPVPAPVLKGEIQVGQWAIALGRTSDPDIEHPPSMSIGIISALNRIHGKAIQTDAKTSPVNYGGPLVAVDGRVFGVIVPMSSRAEGETAGVEWYDSGIGFAVPLEDILRVLPRMKQGQDLRRGLLGITPQSTDLYSAPPAIGSIMPDSAAARAGLQVGDVILEVNGKPVPHYIALQHLLGPLYEGDTIRLKVRRGDKELTFPQITLLGSSPAFVMAFLGILPLRDDPGPGVVVRYVYPNSPAAAAGLRSGDRILKFGPADAKVLPPVANRAALHSLLQRLPPGTEVKLEIQRPAGKDAPPKAPQPDPASPPDSKEAQTPKDDSKPGSDPKATLTLKAKLIPMPDVLPEQLPLPSSAGRALEKPKGAPSVPLPPGFPKGPLPIPKGPPTPAPSPREGSSLSLPPATPEYRPGGNGELAEKWAGTPVLPVLAQTPQQPPSSSRSEDPPGGKPADKPKVETGLLQRLNEALGREYWLYIPDNYDPNISHGLIVWFHDRGPAKDHERLSALFREFCEDHHFILMGPKSASRDGAWLPSEMDFVLQDVRAVLSAYTIDRNRIVAHGAGQGGQMAFYVGFNARDLFRGVAVVGATLGTNPKENLANQPLSFFIAAGDKDPALAEIKESVQLLRERRFPLIYREMKNIGREYLDADAFHDLLLWLDSLDRL</sequence>
<feature type="chain" id="PRO_5030522687" evidence="5">
    <location>
        <begin position="25"/>
        <end position="811"/>
    </location>
</feature>
<evidence type="ECO:0000313" key="8">
    <source>
        <dbReference type="Proteomes" id="UP000542342"/>
    </source>
</evidence>
<comment type="caution">
    <text evidence="7">The sequence shown here is derived from an EMBL/GenBank/DDBJ whole genome shotgun (WGS) entry which is preliminary data.</text>
</comment>
<organism evidence="7 8">
    <name type="scientific">Thermogemmata fonticola</name>
    <dbReference type="NCBI Taxonomy" id="2755323"/>
    <lineage>
        <taxon>Bacteria</taxon>
        <taxon>Pseudomonadati</taxon>
        <taxon>Planctomycetota</taxon>
        <taxon>Planctomycetia</taxon>
        <taxon>Gemmatales</taxon>
        <taxon>Gemmataceae</taxon>
        <taxon>Thermogemmata</taxon>
    </lineage>
</organism>
<name>A0A7V9AC53_9BACT</name>
<dbReference type="Pfam" id="PF13365">
    <property type="entry name" value="Trypsin_2"/>
    <property type="match status" value="1"/>
</dbReference>
<dbReference type="InterPro" id="IPR001940">
    <property type="entry name" value="Peptidase_S1C"/>
</dbReference>
<keyword evidence="3" id="KW-0378">Hydrolase</keyword>
<evidence type="ECO:0000256" key="4">
    <source>
        <dbReference type="SAM" id="MobiDB-lite"/>
    </source>
</evidence>
<dbReference type="InterPro" id="IPR029058">
    <property type="entry name" value="AB_hydrolase_fold"/>
</dbReference>
<dbReference type="PRINTS" id="PR00834">
    <property type="entry name" value="PROTEASES2C"/>
</dbReference>
<dbReference type="EMBL" id="JACEFB010000008">
    <property type="protein sequence ID" value="MBA2226773.1"/>
    <property type="molecule type" value="Genomic_DNA"/>
</dbReference>
<dbReference type="SMART" id="SM00228">
    <property type="entry name" value="PDZ"/>
    <property type="match status" value="2"/>
</dbReference>
<feature type="domain" description="PDZ" evidence="6">
    <location>
        <begin position="255"/>
        <end position="316"/>
    </location>
</feature>
<reference evidence="7 8" key="1">
    <citation type="submission" date="2020-07" db="EMBL/GenBank/DDBJ databases">
        <title>Thermogemmata thermophila gen. nov., sp. nov., a novel moderate thermophilic planctomycete from a Kamchatka hot spring.</title>
        <authorList>
            <person name="Elcheninov A.G."/>
            <person name="Podosokorskaya O.A."/>
            <person name="Kovaleva O.L."/>
            <person name="Novikov A."/>
            <person name="Bonch-Osmolovskaya E.A."/>
            <person name="Toshchakov S.V."/>
            <person name="Kublanov I.V."/>
        </authorList>
    </citation>
    <scope>NUCLEOTIDE SEQUENCE [LARGE SCALE GENOMIC DNA]</scope>
    <source>
        <strain evidence="7 8">2918</strain>
    </source>
</reference>
<dbReference type="Gene3D" id="2.30.42.10">
    <property type="match status" value="2"/>
</dbReference>
<dbReference type="RefSeq" id="WP_194538221.1">
    <property type="nucleotide sequence ID" value="NZ_JACEFB010000008.1"/>
</dbReference>
<feature type="compositionally biased region" description="Low complexity" evidence="4">
    <location>
        <begin position="578"/>
        <end position="587"/>
    </location>
</feature>
<dbReference type="Pfam" id="PF13180">
    <property type="entry name" value="PDZ_2"/>
    <property type="match status" value="1"/>
</dbReference>
<gene>
    <name evidence="7" type="ORF">H0921_11435</name>
</gene>
<proteinExistence type="inferred from homology"/>
<evidence type="ECO:0000313" key="7">
    <source>
        <dbReference type="EMBL" id="MBA2226773.1"/>
    </source>
</evidence>
<feature type="compositionally biased region" description="Basic and acidic residues" evidence="4">
    <location>
        <begin position="588"/>
        <end position="603"/>
    </location>
</feature>
<feature type="compositionally biased region" description="Basic and acidic residues" evidence="4">
    <location>
        <begin position="459"/>
        <end position="474"/>
    </location>
</feature>
<dbReference type="InterPro" id="IPR009003">
    <property type="entry name" value="Peptidase_S1_PA"/>
</dbReference>
<dbReference type="InterPro" id="IPR036034">
    <property type="entry name" value="PDZ_sf"/>
</dbReference>
<dbReference type="AlphaFoldDB" id="A0A7V9AC53"/>
<evidence type="ECO:0000256" key="2">
    <source>
        <dbReference type="ARBA" id="ARBA00022670"/>
    </source>
</evidence>
<dbReference type="PANTHER" id="PTHR43343">
    <property type="entry name" value="PEPTIDASE S12"/>
    <property type="match status" value="1"/>
</dbReference>
<dbReference type="PROSITE" id="PS50106">
    <property type="entry name" value="PDZ"/>
    <property type="match status" value="2"/>
</dbReference>
<dbReference type="InterPro" id="IPR041489">
    <property type="entry name" value="PDZ_6"/>
</dbReference>
<evidence type="ECO:0000256" key="5">
    <source>
        <dbReference type="SAM" id="SignalP"/>
    </source>
</evidence>
<feature type="compositionally biased region" description="Pro residues" evidence="4">
    <location>
        <begin position="447"/>
        <end position="457"/>
    </location>
</feature>
<feature type="region of interest" description="Disordered" evidence="4">
    <location>
        <begin position="441"/>
        <end position="604"/>
    </location>
</feature>
<dbReference type="Gene3D" id="3.40.50.1820">
    <property type="entry name" value="alpha/beta hydrolase"/>
    <property type="match status" value="1"/>
</dbReference>
<dbReference type="InterPro" id="IPR001478">
    <property type="entry name" value="PDZ"/>
</dbReference>
<dbReference type="PANTHER" id="PTHR43343:SF3">
    <property type="entry name" value="PROTEASE DO-LIKE 8, CHLOROPLASTIC"/>
    <property type="match status" value="1"/>
</dbReference>
<dbReference type="Proteomes" id="UP000542342">
    <property type="component" value="Unassembled WGS sequence"/>
</dbReference>
<dbReference type="InterPro" id="IPR051201">
    <property type="entry name" value="Chloro_Bact_Ser_Proteases"/>
</dbReference>
<dbReference type="GO" id="GO:0004252">
    <property type="term" value="F:serine-type endopeptidase activity"/>
    <property type="evidence" value="ECO:0007669"/>
    <property type="project" value="InterPro"/>
</dbReference>
<keyword evidence="5" id="KW-0732">Signal</keyword>
<feature type="signal peptide" evidence="5">
    <location>
        <begin position="1"/>
        <end position="24"/>
    </location>
</feature>
<dbReference type="Gene3D" id="2.40.10.10">
    <property type="entry name" value="Trypsin-like serine proteases"/>
    <property type="match status" value="2"/>
</dbReference>
<dbReference type="Pfam" id="PF17820">
    <property type="entry name" value="PDZ_6"/>
    <property type="match status" value="1"/>
</dbReference>